<dbReference type="Pfam" id="PF23238">
    <property type="entry name" value="DUF7068"/>
    <property type="match status" value="1"/>
</dbReference>
<dbReference type="InterPro" id="IPR011989">
    <property type="entry name" value="ARM-like"/>
</dbReference>
<dbReference type="EMBL" id="KZ826334">
    <property type="protein sequence ID" value="PYI08454.1"/>
    <property type="molecule type" value="Genomic_DNA"/>
</dbReference>
<dbReference type="STRING" id="1448318.A0A319EVM3"/>
<protein>
    <recommendedName>
        <fullName evidence="1">NACHT domain-containing protein</fullName>
    </recommendedName>
</protein>
<name>A0A319EVM3_ASPSB</name>
<sequence>MATTTLHCPSRPKDVDELIRRLTSADRDEKETRALQALVRSMIELFQNEKKSTYLTEAAQLAAVVDEARYKILISSFCNAILEYTSDNNILDPALLQTFAHALRRRGALSADNANLGAALDSLHIRLDRAAKAAEPEKQYQLICTLSIVLDAMVDIHVTGIDREWLHKPLRDQLDRYRKAPEPRLRQAASYAYEALRGVPDNDGPWKAFCRISWKVISVLAAVAGGISEMNPQNIIDAAPDAMELLHIFRTLVRTGKEVFEGSESLKDAFFDTIRGLKKPMLWYGTLRYCRLLIEAGMFGLLKKIIPGLPAFKEAFWAGLYAQLEQTWVASNELKSEVQDFAEWLHGQECLRIATSKYPQISEWKCLLASTLKNPCWEQSMPEKRRHHRYRFWRKEGHKPRLVLFCYLSSTSDTTPCALLSRAWDQCLEVKQYYADCRLIQYYTEGDHLKIRRISGDGLELSHCYINLSVLERSSEIGKHREGFELSLRARLKVETPTEGKETQLQDLFSDRKRLDGSSGRPRRILIRGRAGVGKTTLCKKIVHEFLYDQLWAENFDRILWIPLRSLRANPTLEAYLEDHFFATSEEKKLLAQALWKKVFGDSNRTLFLLDGFDEVVGERTAGGDLVDVLKDLFNQDNIIMTSRPYAVISSLPGFDLEVETIGFHPHQVQDYVVRVVENEVHAKEIQDFIESHAIIGGLLQIPVQLDSLCFTWGEGLLGQGAKTMTALYQAIEVKLWRKDMVQLGKSDKMGLLTDCRARNYRLRTQIEAVMEDEVRLVEMLAFTGLYNNVIEFHPRHRDALYERFPDLNDNMLDGLSFLRSPESSTRTVDQVRYFVHLTFQEYFAAMYFVRCWITNEPLHIIDPESGDSMAQRLDPQDLIKLEKYNGRYNIMWRFTAGLLHGLREEKKLLQFFHALERQPRDVFGPAHLRLLMHCFNEVLSERVHPDLTLIKSNTETELSWLISNPGFMRYNGRAFLLATDWEFPEYILERSLEHVSDQGRTCILRALKERRRISRGLLLKIASEMVGKDLQEDLQNETVSVLARNYHTVPEIITELLDHPSRLGSSESKVIENIGLPLVRADLPKEVFQKLLMNERPSVRRIAAQCLKQHLPPFNENFDMAKLLLKDEDVEVRAHALYCLRDQTYLPQDVMKVLVSIAENGNERISTRTMACHTLGQQKALADETLSFLESLVTDDDDGYVIQAAVNAYCLRSPLTVGMRAKLQSHISNSHRTDRDRMTDVLCKHSEYADEVLNSLMSDCARPYVSVPQHMVFVLGGFSRLPSSIVQGLIDNLRETNDEVKEHAAKCIASQETLPESTVQALTALSRDEDAGTRKGAIISLIPHLNFSSDYTFDLVIRLLGDPVTEVKSQLITSLSRKTNLPHKVLRALIPWLKVGIFPRSVQVFAAEALCMNPGLPLDILEELVRNLDNYWGVSAEVLVREKFLPPIIIESLARILGNEHSSRRRELAWMVLRKREEFFSVLPELADECLVALFKGWLTTAIEEEICCYFRDDVLYIDLPERLWEVPFECAESRTKLWTALEKARIDFYGSVPEIS</sequence>
<dbReference type="Gene3D" id="1.25.10.10">
    <property type="entry name" value="Leucine-rich Repeat Variant"/>
    <property type="match status" value="2"/>
</dbReference>
<evidence type="ECO:0000313" key="2">
    <source>
        <dbReference type="EMBL" id="PYI08454.1"/>
    </source>
</evidence>
<keyword evidence="3" id="KW-1185">Reference proteome</keyword>
<dbReference type="OrthoDB" id="427518at2759"/>
<dbReference type="Proteomes" id="UP000248423">
    <property type="component" value="Unassembled WGS sequence"/>
</dbReference>
<dbReference type="PANTHER" id="PTHR46312:SF2">
    <property type="entry name" value="NUCLEOTIDE-BINDING OLIGOMERIZATION DOMAIN-CONTAINING PROTEIN 2-LIKE"/>
    <property type="match status" value="1"/>
</dbReference>
<dbReference type="SUPFAM" id="SSF48371">
    <property type="entry name" value="ARM repeat"/>
    <property type="match status" value="1"/>
</dbReference>
<proteinExistence type="predicted"/>
<evidence type="ECO:0000313" key="3">
    <source>
        <dbReference type="Proteomes" id="UP000248423"/>
    </source>
</evidence>
<dbReference type="PROSITE" id="PS50837">
    <property type="entry name" value="NACHT"/>
    <property type="match status" value="1"/>
</dbReference>
<dbReference type="InterPro" id="IPR007111">
    <property type="entry name" value="NACHT_NTPase"/>
</dbReference>
<dbReference type="Gene3D" id="3.40.50.300">
    <property type="entry name" value="P-loop containing nucleotide triphosphate hydrolases"/>
    <property type="match status" value="1"/>
</dbReference>
<dbReference type="SUPFAM" id="SSF52540">
    <property type="entry name" value="P-loop containing nucleoside triphosphate hydrolases"/>
    <property type="match status" value="1"/>
</dbReference>
<dbReference type="Pfam" id="PF23948">
    <property type="entry name" value="ARM_5"/>
    <property type="match status" value="1"/>
</dbReference>
<dbReference type="InterPro" id="IPR027417">
    <property type="entry name" value="P-loop_NTPase"/>
</dbReference>
<dbReference type="PANTHER" id="PTHR46312">
    <property type="entry name" value="NACHT DOMAIN-CONTAINING PROTEIN"/>
    <property type="match status" value="1"/>
</dbReference>
<feature type="domain" description="NACHT" evidence="1">
    <location>
        <begin position="523"/>
        <end position="654"/>
    </location>
</feature>
<reference evidence="2 3" key="1">
    <citation type="submission" date="2018-02" db="EMBL/GenBank/DDBJ databases">
        <title>The genomes of Aspergillus section Nigri reveals drivers in fungal speciation.</title>
        <authorList>
            <consortium name="DOE Joint Genome Institute"/>
            <person name="Vesth T.C."/>
            <person name="Nybo J."/>
            <person name="Theobald S."/>
            <person name="Brandl J."/>
            <person name="Frisvad J.C."/>
            <person name="Nielsen K.F."/>
            <person name="Lyhne E.K."/>
            <person name="Kogle M.E."/>
            <person name="Kuo A."/>
            <person name="Riley R."/>
            <person name="Clum A."/>
            <person name="Nolan M."/>
            <person name="Lipzen A."/>
            <person name="Salamov A."/>
            <person name="Henrissat B."/>
            <person name="Wiebenga A."/>
            <person name="De vries R.P."/>
            <person name="Grigoriev I.V."/>
            <person name="Mortensen U.H."/>
            <person name="Andersen M.R."/>
            <person name="Baker S.E."/>
        </authorList>
    </citation>
    <scope>NUCLEOTIDE SEQUENCE [LARGE SCALE GENOMIC DNA]</scope>
    <source>
        <strain evidence="2 3">CBS 121057</strain>
    </source>
</reference>
<dbReference type="InterPro" id="IPR016024">
    <property type="entry name" value="ARM-type_fold"/>
</dbReference>
<accession>A0A319EVM3</accession>
<dbReference type="Pfam" id="PF05729">
    <property type="entry name" value="NACHT"/>
    <property type="match status" value="1"/>
</dbReference>
<organism evidence="2 3">
    <name type="scientific">Aspergillus sclerotiicarbonarius (strain CBS 121057 / IBT 28362)</name>
    <dbReference type="NCBI Taxonomy" id="1448318"/>
    <lineage>
        <taxon>Eukaryota</taxon>
        <taxon>Fungi</taxon>
        <taxon>Dikarya</taxon>
        <taxon>Ascomycota</taxon>
        <taxon>Pezizomycotina</taxon>
        <taxon>Eurotiomycetes</taxon>
        <taxon>Eurotiomycetidae</taxon>
        <taxon>Eurotiales</taxon>
        <taxon>Aspergillaceae</taxon>
        <taxon>Aspergillus</taxon>
        <taxon>Aspergillus subgen. Circumdati</taxon>
    </lineage>
</organism>
<dbReference type="Pfam" id="PF13646">
    <property type="entry name" value="HEAT_2"/>
    <property type="match status" value="1"/>
</dbReference>
<dbReference type="InterPro" id="IPR055496">
    <property type="entry name" value="DUF7068"/>
</dbReference>
<dbReference type="VEuPathDB" id="FungiDB:BO78DRAFT_416629"/>
<dbReference type="InterPro" id="IPR056251">
    <property type="entry name" value="Arm_rpt_dom"/>
</dbReference>
<gene>
    <name evidence="2" type="ORF">BO78DRAFT_416629</name>
</gene>
<evidence type="ECO:0000259" key="1">
    <source>
        <dbReference type="PROSITE" id="PS50837"/>
    </source>
</evidence>